<dbReference type="Proteomes" id="UP001162131">
    <property type="component" value="Unassembled WGS sequence"/>
</dbReference>
<dbReference type="PROSITE" id="PS50886">
    <property type="entry name" value="TRBD"/>
    <property type="match status" value="1"/>
</dbReference>
<dbReference type="AlphaFoldDB" id="A0AAU9IHB6"/>
<dbReference type="SUPFAM" id="SSF50249">
    <property type="entry name" value="Nucleic acid-binding proteins"/>
    <property type="match status" value="1"/>
</dbReference>
<feature type="domain" description="TRNA-binding" evidence="4">
    <location>
        <begin position="43"/>
        <end position="143"/>
    </location>
</feature>
<keyword evidence="6" id="KW-1185">Reference proteome</keyword>
<dbReference type="GO" id="GO:0000049">
    <property type="term" value="F:tRNA binding"/>
    <property type="evidence" value="ECO:0007669"/>
    <property type="project" value="UniProtKB-UniRule"/>
</dbReference>
<reference evidence="5" key="1">
    <citation type="submission" date="2021-09" db="EMBL/GenBank/DDBJ databases">
        <authorList>
            <consortium name="AG Swart"/>
            <person name="Singh M."/>
            <person name="Singh A."/>
            <person name="Seah K."/>
            <person name="Emmerich C."/>
        </authorList>
    </citation>
    <scope>NUCLEOTIDE SEQUENCE</scope>
    <source>
        <strain evidence="5">ATCC30299</strain>
    </source>
</reference>
<keyword evidence="2 3" id="KW-0694">RNA-binding</keyword>
<dbReference type="CDD" id="cd02799">
    <property type="entry name" value="tRNA_bind_EMAP-II_like"/>
    <property type="match status" value="1"/>
</dbReference>
<name>A0AAU9IHB6_9CILI</name>
<evidence type="ECO:0000256" key="2">
    <source>
        <dbReference type="ARBA" id="ARBA00022884"/>
    </source>
</evidence>
<dbReference type="Gene3D" id="2.40.50.140">
    <property type="entry name" value="Nucleic acid-binding proteins"/>
    <property type="match status" value="1"/>
</dbReference>
<dbReference type="Pfam" id="PF01588">
    <property type="entry name" value="tRNA_bind"/>
    <property type="match status" value="1"/>
</dbReference>
<dbReference type="PANTHER" id="PTHR11586:SF33">
    <property type="entry name" value="AMINOACYL TRNA SYNTHASE COMPLEX-INTERACTING MULTIFUNCTIONAL PROTEIN 1"/>
    <property type="match status" value="1"/>
</dbReference>
<dbReference type="InterPro" id="IPR051270">
    <property type="entry name" value="Tyrosine-tRNA_ligase_regulator"/>
</dbReference>
<sequence>MLRTKRLLDLLIKRLENNLAFSTNHTVSTSETKKTDPPSIDEMFLQIDIRVGRIIECWKHPESESLYCEKIDIGEGEPREIGSGLQKHVPLESMSGLVLVVANLKPRKLAGFLSNGMVLAVSQENKVDLLRPPQTAITGERIGIFGLKDPVQELILPTLNPKKKIMESCLPWLKTDSEGYACFGDKKLLTSQGPIVSPFKNSQIS</sequence>
<dbReference type="InterPro" id="IPR012340">
    <property type="entry name" value="NA-bd_OB-fold"/>
</dbReference>
<organism evidence="5 6">
    <name type="scientific">Blepharisma stoltei</name>
    <dbReference type="NCBI Taxonomy" id="1481888"/>
    <lineage>
        <taxon>Eukaryota</taxon>
        <taxon>Sar</taxon>
        <taxon>Alveolata</taxon>
        <taxon>Ciliophora</taxon>
        <taxon>Postciliodesmatophora</taxon>
        <taxon>Heterotrichea</taxon>
        <taxon>Heterotrichida</taxon>
        <taxon>Blepharismidae</taxon>
        <taxon>Blepharisma</taxon>
    </lineage>
</organism>
<dbReference type="EMBL" id="CAJZBQ010000010">
    <property type="protein sequence ID" value="CAG9313215.1"/>
    <property type="molecule type" value="Genomic_DNA"/>
</dbReference>
<keyword evidence="1 3" id="KW-0820">tRNA-binding</keyword>
<protein>
    <recommendedName>
        <fullName evidence="4">tRNA-binding domain-containing protein</fullName>
    </recommendedName>
</protein>
<evidence type="ECO:0000313" key="5">
    <source>
        <dbReference type="EMBL" id="CAG9313215.1"/>
    </source>
</evidence>
<evidence type="ECO:0000256" key="3">
    <source>
        <dbReference type="PROSITE-ProRule" id="PRU00209"/>
    </source>
</evidence>
<evidence type="ECO:0000256" key="1">
    <source>
        <dbReference type="ARBA" id="ARBA00022555"/>
    </source>
</evidence>
<accession>A0AAU9IHB6</accession>
<gene>
    <name evidence="5" type="ORF">BSTOLATCC_MIC8489</name>
</gene>
<dbReference type="InterPro" id="IPR002547">
    <property type="entry name" value="tRNA-bd_dom"/>
</dbReference>
<evidence type="ECO:0000313" key="6">
    <source>
        <dbReference type="Proteomes" id="UP001162131"/>
    </source>
</evidence>
<evidence type="ECO:0000259" key="4">
    <source>
        <dbReference type="PROSITE" id="PS50886"/>
    </source>
</evidence>
<proteinExistence type="predicted"/>
<comment type="caution">
    <text evidence="5">The sequence shown here is derived from an EMBL/GenBank/DDBJ whole genome shotgun (WGS) entry which is preliminary data.</text>
</comment>
<dbReference type="PANTHER" id="PTHR11586">
    <property type="entry name" value="TRNA-AMINOACYLATION COFACTOR ARC1 FAMILY MEMBER"/>
    <property type="match status" value="1"/>
</dbReference>